<name>A0A6G0W6U8_9STRA</name>
<proteinExistence type="predicted"/>
<evidence type="ECO:0000256" key="5">
    <source>
        <dbReference type="SAM" id="Phobius"/>
    </source>
</evidence>
<dbReference type="EMBL" id="VJMJ01000331">
    <property type="protein sequence ID" value="KAF0722519.1"/>
    <property type="molecule type" value="Genomic_DNA"/>
</dbReference>
<keyword evidence="5" id="KW-0472">Membrane</keyword>
<keyword evidence="5" id="KW-0812">Transmembrane</keyword>
<dbReference type="GO" id="GO:0061630">
    <property type="term" value="F:ubiquitin protein ligase activity"/>
    <property type="evidence" value="ECO:0007669"/>
    <property type="project" value="TreeGrafter"/>
</dbReference>
<dbReference type="PANTHER" id="PTHR46016:SF1">
    <property type="entry name" value="RING-TYPE DOMAIN-CONTAINING PROTEIN"/>
    <property type="match status" value="1"/>
</dbReference>
<dbReference type="Proteomes" id="UP000481153">
    <property type="component" value="Unassembled WGS sequence"/>
</dbReference>
<evidence type="ECO:0000256" key="3">
    <source>
        <dbReference type="ARBA" id="ARBA00022833"/>
    </source>
</evidence>
<keyword evidence="2 4" id="KW-0863">Zinc-finger</keyword>
<keyword evidence="8" id="KW-1185">Reference proteome</keyword>
<keyword evidence="3" id="KW-0862">Zinc</keyword>
<dbReference type="VEuPathDB" id="FungiDB:AeMF1_013437"/>
<dbReference type="InterPro" id="IPR001841">
    <property type="entry name" value="Znf_RING"/>
</dbReference>
<dbReference type="Gene3D" id="3.30.40.10">
    <property type="entry name" value="Zinc/RING finger domain, C3HC4 (zinc finger)"/>
    <property type="match status" value="1"/>
</dbReference>
<organism evidence="7 8">
    <name type="scientific">Aphanomyces euteiches</name>
    <dbReference type="NCBI Taxonomy" id="100861"/>
    <lineage>
        <taxon>Eukaryota</taxon>
        <taxon>Sar</taxon>
        <taxon>Stramenopiles</taxon>
        <taxon>Oomycota</taxon>
        <taxon>Saprolegniomycetes</taxon>
        <taxon>Saprolegniales</taxon>
        <taxon>Verrucalvaceae</taxon>
        <taxon>Aphanomyces</taxon>
    </lineage>
</organism>
<feature type="transmembrane region" description="Helical" evidence="5">
    <location>
        <begin position="112"/>
        <end position="133"/>
    </location>
</feature>
<keyword evidence="1" id="KW-0479">Metal-binding</keyword>
<evidence type="ECO:0000313" key="8">
    <source>
        <dbReference type="Proteomes" id="UP000481153"/>
    </source>
</evidence>
<dbReference type="InterPro" id="IPR013083">
    <property type="entry name" value="Znf_RING/FYVE/PHD"/>
</dbReference>
<protein>
    <recommendedName>
        <fullName evidence="6">RING-type domain-containing protein</fullName>
    </recommendedName>
</protein>
<dbReference type="SUPFAM" id="SSF57850">
    <property type="entry name" value="RING/U-box"/>
    <property type="match status" value="1"/>
</dbReference>
<evidence type="ECO:0000313" key="7">
    <source>
        <dbReference type="EMBL" id="KAF0722519.1"/>
    </source>
</evidence>
<dbReference type="InterPro" id="IPR018957">
    <property type="entry name" value="Znf_C3HC4_RING-type"/>
</dbReference>
<dbReference type="InterPro" id="IPR051438">
    <property type="entry name" value="RNF_E3_ubiq-protein_ligase"/>
</dbReference>
<dbReference type="Pfam" id="PF00097">
    <property type="entry name" value="zf-C3HC4"/>
    <property type="match status" value="1"/>
</dbReference>
<dbReference type="GO" id="GO:0006511">
    <property type="term" value="P:ubiquitin-dependent protein catabolic process"/>
    <property type="evidence" value="ECO:0007669"/>
    <property type="project" value="TreeGrafter"/>
</dbReference>
<feature type="transmembrane region" description="Helical" evidence="5">
    <location>
        <begin position="139"/>
        <end position="160"/>
    </location>
</feature>
<dbReference type="PROSITE" id="PS00518">
    <property type="entry name" value="ZF_RING_1"/>
    <property type="match status" value="1"/>
</dbReference>
<dbReference type="InterPro" id="IPR017907">
    <property type="entry name" value="Znf_RING_CS"/>
</dbReference>
<dbReference type="CDD" id="cd16449">
    <property type="entry name" value="RING-HC"/>
    <property type="match status" value="1"/>
</dbReference>
<dbReference type="PROSITE" id="PS50089">
    <property type="entry name" value="ZF_RING_2"/>
    <property type="match status" value="1"/>
</dbReference>
<comment type="caution">
    <text evidence="7">The sequence shown here is derived from an EMBL/GenBank/DDBJ whole genome shotgun (WGS) entry which is preliminary data.</text>
</comment>
<reference evidence="7 8" key="1">
    <citation type="submission" date="2019-07" db="EMBL/GenBank/DDBJ databases">
        <title>Genomics analysis of Aphanomyces spp. identifies a new class of oomycete effector associated with host adaptation.</title>
        <authorList>
            <person name="Gaulin E."/>
        </authorList>
    </citation>
    <scope>NUCLEOTIDE SEQUENCE [LARGE SCALE GENOMIC DNA]</scope>
    <source>
        <strain evidence="7 8">ATCC 201684</strain>
    </source>
</reference>
<accession>A0A6G0W6U8</accession>
<sequence length="191" mass="22153">MRSVLCPICYEDCYDPIHTRCGHAFCRPCLVQWTEDGQKTCPSCRRYITAPKSTPVVATPSLGRYVAIHFLLTFHWLNPYCIRLSYYLGCHGFGLVALMYIMVWSGRYSTRLFWDLVTDAILVLITASIIIQLSWSVGLYYTLDWIALAFCVGFFFQVLWHRFVCPIRVNPFENYGHTKPVQAMRRTLQAT</sequence>
<dbReference type="GO" id="GO:0008270">
    <property type="term" value="F:zinc ion binding"/>
    <property type="evidence" value="ECO:0007669"/>
    <property type="project" value="UniProtKB-KW"/>
</dbReference>
<evidence type="ECO:0000256" key="1">
    <source>
        <dbReference type="ARBA" id="ARBA00022723"/>
    </source>
</evidence>
<feature type="transmembrane region" description="Helical" evidence="5">
    <location>
        <begin position="84"/>
        <end position="105"/>
    </location>
</feature>
<dbReference type="PANTHER" id="PTHR46016">
    <property type="entry name" value="ZINC FINGER, RING/FYVE/PHD-TYPE"/>
    <property type="match status" value="1"/>
</dbReference>
<gene>
    <name evidence="7" type="ORF">Ae201684_018358</name>
</gene>
<dbReference type="GO" id="GO:0000209">
    <property type="term" value="P:protein polyubiquitination"/>
    <property type="evidence" value="ECO:0007669"/>
    <property type="project" value="TreeGrafter"/>
</dbReference>
<evidence type="ECO:0000256" key="2">
    <source>
        <dbReference type="ARBA" id="ARBA00022771"/>
    </source>
</evidence>
<keyword evidence="5" id="KW-1133">Transmembrane helix</keyword>
<evidence type="ECO:0000259" key="6">
    <source>
        <dbReference type="PROSITE" id="PS50089"/>
    </source>
</evidence>
<feature type="domain" description="RING-type" evidence="6">
    <location>
        <begin position="6"/>
        <end position="45"/>
    </location>
</feature>
<evidence type="ECO:0000256" key="4">
    <source>
        <dbReference type="PROSITE-ProRule" id="PRU00175"/>
    </source>
</evidence>
<dbReference type="SMART" id="SM00184">
    <property type="entry name" value="RING"/>
    <property type="match status" value="1"/>
</dbReference>
<dbReference type="AlphaFoldDB" id="A0A6G0W6U8"/>